<comment type="similarity">
    <text evidence="1">Belongs to the ROK (NagC/XylR) family.</text>
</comment>
<evidence type="ECO:0000313" key="2">
    <source>
        <dbReference type="EMBL" id="XDI05360.1"/>
    </source>
</evidence>
<name>A0AB39BGY1_9MICO</name>
<accession>A0AB39BGY1</accession>
<dbReference type="Gene3D" id="3.30.420.40">
    <property type="match status" value="2"/>
</dbReference>
<protein>
    <submittedName>
        <fullName evidence="2">ROK family protein</fullName>
    </submittedName>
</protein>
<dbReference type="SUPFAM" id="SSF53067">
    <property type="entry name" value="Actin-like ATPase domain"/>
    <property type="match status" value="1"/>
</dbReference>
<dbReference type="Pfam" id="PF00480">
    <property type="entry name" value="ROK"/>
    <property type="match status" value="1"/>
</dbReference>
<dbReference type="Gene3D" id="1.10.10.10">
    <property type="entry name" value="Winged helix-like DNA-binding domain superfamily/Winged helix DNA-binding domain"/>
    <property type="match status" value="1"/>
</dbReference>
<dbReference type="InterPro" id="IPR000600">
    <property type="entry name" value="ROK"/>
</dbReference>
<proteinExistence type="inferred from homology"/>
<dbReference type="InterPro" id="IPR036390">
    <property type="entry name" value="WH_DNA-bd_sf"/>
</dbReference>
<dbReference type="Pfam" id="PF13412">
    <property type="entry name" value="HTH_24"/>
    <property type="match status" value="1"/>
</dbReference>
<dbReference type="PANTHER" id="PTHR18964:SF173">
    <property type="entry name" value="GLUCOKINASE"/>
    <property type="match status" value="1"/>
</dbReference>
<dbReference type="RefSeq" id="WP_368497748.1">
    <property type="nucleotide sequence ID" value="NZ_CP162511.1"/>
</dbReference>
<gene>
    <name evidence="2" type="ORF">ABFY20_18890</name>
</gene>
<dbReference type="InterPro" id="IPR011991">
    <property type="entry name" value="ArsR-like_HTH"/>
</dbReference>
<organism evidence="2">
    <name type="scientific">Herbiconiux sp. A18JL235</name>
    <dbReference type="NCBI Taxonomy" id="3152363"/>
    <lineage>
        <taxon>Bacteria</taxon>
        <taxon>Bacillati</taxon>
        <taxon>Actinomycetota</taxon>
        <taxon>Actinomycetes</taxon>
        <taxon>Micrococcales</taxon>
        <taxon>Microbacteriaceae</taxon>
        <taxon>Herbiconiux</taxon>
    </lineage>
</organism>
<dbReference type="PANTHER" id="PTHR18964">
    <property type="entry name" value="ROK (REPRESSOR, ORF, KINASE) FAMILY"/>
    <property type="match status" value="1"/>
</dbReference>
<dbReference type="InterPro" id="IPR036388">
    <property type="entry name" value="WH-like_DNA-bd_sf"/>
</dbReference>
<sequence>MTMELSALAHPSHGRILDIIRAAGQISRVEIAQESGMTGASVTNIVRLLLQAGLVREIGYAESTGGKRRTLLSIAPESRYAVGVHLQHESVTYTVSDLAGRLVGRRASPAAESQEPEPMARRLAVDVEAVLDDLDVQKSSVYGVGIAGSRTLDHDARTRIDLVQALSRGLALPVVDDREAVAAAIGEFWQGTADQPSSFAVLYMGEEFGVGLVNSGSVWRGATGNAGDIGHIAVDPGGPVCACGRKGCLQAVASPAAVVAQARRQGVLADSTSSAADRFDAVARRAVRGEEGPLALIAESARKVAAVATTAASIMDIEMYVLAGSGFAVPGAIYAEHIRRALDELTGALSLPRVAVELAHNPRDAAAVGASALVLQGALAPR</sequence>
<dbReference type="AlphaFoldDB" id="A0AB39BGY1"/>
<evidence type="ECO:0000256" key="1">
    <source>
        <dbReference type="ARBA" id="ARBA00006479"/>
    </source>
</evidence>
<dbReference type="CDD" id="cd00090">
    <property type="entry name" value="HTH_ARSR"/>
    <property type="match status" value="1"/>
</dbReference>
<dbReference type="InterPro" id="IPR043129">
    <property type="entry name" value="ATPase_NBD"/>
</dbReference>
<dbReference type="EMBL" id="CP162511">
    <property type="protein sequence ID" value="XDI05360.1"/>
    <property type="molecule type" value="Genomic_DNA"/>
</dbReference>
<dbReference type="SUPFAM" id="SSF46785">
    <property type="entry name" value="Winged helix' DNA-binding domain"/>
    <property type="match status" value="1"/>
</dbReference>
<reference evidence="2" key="1">
    <citation type="submission" date="2024-05" db="EMBL/GenBank/DDBJ databases">
        <title>Herbiconiux sp. A18JL235.</title>
        <authorList>
            <person name="Zhang G."/>
        </authorList>
    </citation>
    <scope>NUCLEOTIDE SEQUENCE</scope>
    <source>
        <strain evidence="2">A18JL235</strain>
    </source>
</reference>